<evidence type="ECO:0000256" key="1">
    <source>
        <dbReference type="ARBA" id="ARBA00005405"/>
    </source>
</evidence>
<dbReference type="OrthoDB" id="1928946at2759"/>
<sequence>MAARRGPHVIKLQDSTPPLLGRAPSAADREEPSPAVLGHHPRGGPALHPAVAVLEDRIAERDRDMQELLVDNQRFAATHVALQQQLIAAQHELRAVSIAATKARAEREDEVCALAEQAARIEAEARTIVAARADIDQVHADLRVLAAARIELVDRLQALREQLNRVQAEASKAESVRAQVETMRREIQKGRAAVEFEKKAHADNLKESKAMEKNMIVVASEIEKLRGQLANAENRATVVTTTAPVANPGFPATYGNSEAAYAAPYGSSEAAYASTYGSSEAAYQYGSYDAYNTNQAHTRTDGNPHYIAPPVHYAMYEGQHTNLRRAARPCCDNCGGCTKSIPPQSRCLDARPAGCHPACKSCVKSSLSVSPPVYQCMDRIPNFCQRRCSAATH</sequence>
<dbReference type="GO" id="GO:0009908">
    <property type="term" value="P:flower development"/>
    <property type="evidence" value="ECO:0007669"/>
    <property type="project" value="UniProtKB-KW"/>
</dbReference>
<feature type="coiled-coil region" evidence="7">
    <location>
        <begin position="142"/>
        <end position="186"/>
    </location>
</feature>
<dbReference type="InterPro" id="IPR000877">
    <property type="entry name" value="Prot_inh_BBI"/>
</dbReference>
<comment type="caution">
    <text evidence="10">The sequence shown here is derived from an EMBL/GenBank/DDBJ whole genome shotgun (WGS) entry which is preliminary data.</text>
</comment>
<dbReference type="AlphaFoldDB" id="A0A8J6C3Q2"/>
<dbReference type="CDD" id="cd00023">
    <property type="entry name" value="BBI"/>
    <property type="match status" value="1"/>
</dbReference>
<accession>A0A8J6C3Q2</accession>
<comment type="similarity">
    <text evidence="6">Belongs to the Bowman-Birk serine protease inhibitor family.</text>
</comment>
<evidence type="ECO:0000259" key="9">
    <source>
        <dbReference type="SMART" id="SM00269"/>
    </source>
</evidence>
<feature type="region of interest" description="Disordered" evidence="8">
    <location>
        <begin position="1"/>
        <end position="47"/>
    </location>
</feature>
<reference evidence="10" key="1">
    <citation type="journal article" date="2021" name="bioRxiv">
        <title>Whole Genome Assembly and Annotation of Northern Wild Rice, Zizania palustris L., Supports a Whole Genome Duplication in the Zizania Genus.</title>
        <authorList>
            <person name="Haas M."/>
            <person name="Kono T."/>
            <person name="Macchietto M."/>
            <person name="Millas R."/>
            <person name="McGilp L."/>
            <person name="Shao M."/>
            <person name="Duquette J."/>
            <person name="Hirsch C.N."/>
            <person name="Kimball J."/>
        </authorList>
    </citation>
    <scope>NUCLEOTIDE SEQUENCE</scope>
    <source>
        <tissue evidence="10">Fresh leaf tissue</tissue>
    </source>
</reference>
<evidence type="ECO:0000256" key="3">
    <source>
        <dbReference type="ARBA" id="ARBA00022782"/>
    </source>
</evidence>
<keyword evidence="5" id="KW-0287">Flowering</keyword>
<evidence type="ECO:0000256" key="7">
    <source>
        <dbReference type="SAM" id="Coils"/>
    </source>
</evidence>
<proteinExistence type="inferred from homology"/>
<keyword evidence="6" id="KW-0722">Serine protease inhibitor</keyword>
<gene>
    <name evidence="10" type="ORF">GUJ93_ZPchr0013g37559</name>
</gene>
<comment type="similarity">
    <text evidence="1">Belongs to the FLX family.</text>
</comment>
<keyword evidence="4 7" id="KW-0175">Coiled coil</keyword>
<dbReference type="PANTHER" id="PTHR33405:SF17">
    <property type="entry name" value="PROTEIN FLC EXPRESSOR"/>
    <property type="match status" value="1"/>
</dbReference>
<dbReference type="InterPro" id="IPR040353">
    <property type="entry name" value="FLX/FLX-like"/>
</dbReference>
<evidence type="ECO:0000256" key="8">
    <source>
        <dbReference type="SAM" id="MobiDB-lite"/>
    </source>
</evidence>
<dbReference type="EMBL" id="JAAALK010000079">
    <property type="protein sequence ID" value="KAG8098758.1"/>
    <property type="molecule type" value="Genomic_DNA"/>
</dbReference>
<feature type="domain" description="Bowman-Birk serine protease inhibitors family" evidence="9">
    <location>
        <begin position="330"/>
        <end position="388"/>
    </location>
</feature>
<protein>
    <recommendedName>
        <fullName evidence="9">Bowman-Birk serine protease inhibitors family domain-containing protein</fullName>
    </recommendedName>
</protein>
<dbReference type="GO" id="GO:0004867">
    <property type="term" value="F:serine-type endopeptidase inhibitor activity"/>
    <property type="evidence" value="ECO:0007669"/>
    <property type="project" value="UniProtKB-KW"/>
</dbReference>
<evidence type="ECO:0000256" key="2">
    <source>
        <dbReference type="ARBA" id="ARBA00022473"/>
    </source>
</evidence>
<dbReference type="Proteomes" id="UP000729402">
    <property type="component" value="Unassembled WGS sequence"/>
</dbReference>
<reference evidence="10" key="2">
    <citation type="submission" date="2021-02" db="EMBL/GenBank/DDBJ databases">
        <authorList>
            <person name="Kimball J.A."/>
            <person name="Haas M.W."/>
            <person name="Macchietto M."/>
            <person name="Kono T."/>
            <person name="Duquette J."/>
            <person name="Shao M."/>
        </authorList>
    </citation>
    <scope>NUCLEOTIDE SEQUENCE</scope>
    <source>
        <tissue evidence="10">Fresh leaf tissue</tissue>
    </source>
</reference>
<dbReference type="GO" id="GO:0005576">
    <property type="term" value="C:extracellular region"/>
    <property type="evidence" value="ECO:0007669"/>
    <property type="project" value="InterPro"/>
</dbReference>
<feature type="coiled-coil region" evidence="7">
    <location>
        <begin position="215"/>
        <end position="242"/>
    </location>
</feature>
<evidence type="ECO:0000256" key="4">
    <source>
        <dbReference type="ARBA" id="ARBA00023054"/>
    </source>
</evidence>
<dbReference type="PANTHER" id="PTHR33405">
    <property type="entry name" value="PROTEIN FLX-LIKE 2"/>
    <property type="match status" value="1"/>
</dbReference>
<evidence type="ECO:0000256" key="5">
    <source>
        <dbReference type="ARBA" id="ARBA00023089"/>
    </source>
</evidence>
<dbReference type="GO" id="GO:0030154">
    <property type="term" value="P:cell differentiation"/>
    <property type="evidence" value="ECO:0007669"/>
    <property type="project" value="UniProtKB-KW"/>
</dbReference>
<dbReference type="Pfam" id="PF00228">
    <property type="entry name" value="Bowman-Birk_leg"/>
    <property type="match status" value="1"/>
</dbReference>
<evidence type="ECO:0000256" key="6">
    <source>
        <dbReference type="RuleBase" id="RU003856"/>
    </source>
</evidence>
<keyword evidence="3" id="KW-0221">Differentiation</keyword>
<name>A0A8J6C3Q2_ZIZPA</name>
<dbReference type="SMART" id="SM00269">
    <property type="entry name" value="BowB"/>
    <property type="match status" value="1"/>
</dbReference>
<keyword evidence="2" id="KW-0217">Developmental protein</keyword>
<keyword evidence="11" id="KW-1185">Reference proteome</keyword>
<evidence type="ECO:0000313" key="11">
    <source>
        <dbReference type="Proteomes" id="UP000729402"/>
    </source>
</evidence>
<organism evidence="10 11">
    <name type="scientific">Zizania palustris</name>
    <name type="common">Northern wild rice</name>
    <dbReference type="NCBI Taxonomy" id="103762"/>
    <lineage>
        <taxon>Eukaryota</taxon>
        <taxon>Viridiplantae</taxon>
        <taxon>Streptophyta</taxon>
        <taxon>Embryophyta</taxon>
        <taxon>Tracheophyta</taxon>
        <taxon>Spermatophyta</taxon>
        <taxon>Magnoliopsida</taxon>
        <taxon>Liliopsida</taxon>
        <taxon>Poales</taxon>
        <taxon>Poaceae</taxon>
        <taxon>BOP clade</taxon>
        <taxon>Oryzoideae</taxon>
        <taxon>Oryzeae</taxon>
        <taxon>Zizaniinae</taxon>
        <taxon>Zizania</taxon>
    </lineage>
</organism>
<evidence type="ECO:0000313" key="10">
    <source>
        <dbReference type="EMBL" id="KAG8098758.1"/>
    </source>
</evidence>
<keyword evidence="6" id="KW-0646">Protease inhibitor</keyword>